<dbReference type="Proteomes" id="UP001524547">
    <property type="component" value="Unassembled WGS sequence"/>
</dbReference>
<proteinExistence type="predicted"/>
<keyword evidence="2" id="KW-0436">Ligase</keyword>
<reference evidence="2 3" key="1">
    <citation type="submission" date="2022-06" db="EMBL/GenBank/DDBJ databases">
        <title>Rhizosaccharibacter gen. nov. sp. nov. KSS12, endophytic bacteria isolated from sugarcane.</title>
        <authorList>
            <person name="Pitiwittayakul N."/>
        </authorList>
    </citation>
    <scope>NUCLEOTIDE SEQUENCE [LARGE SCALE GENOMIC DNA]</scope>
    <source>
        <strain evidence="2 3">KSS12</strain>
    </source>
</reference>
<dbReference type="InterPro" id="IPR009097">
    <property type="entry name" value="Cyclic_Pdiesterase"/>
</dbReference>
<sequence>MTTQQIAPLQAPSGAPPGGPGKARLPLLLTLELAQPGRGVLQALRNRLFPPERNVVPAHVSLFHHLPGEALGLVRHRLEAVEDARMVVTVDPPRFTGRGVSFPLRAAALVGLRAALAESWSHWLTPQDRQKFQPHVTVQNKVSPEEARAAHARLSTGFVPWSTEGTALLLWRYLGIESGGRWEALNRYPLAEPPADDAQPENAPPHDARPRRAVPVGRRR</sequence>
<feature type="compositionally biased region" description="Basic residues" evidence="1">
    <location>
        <begin position="211"/>
        <end position="220"/>
    </location>
</feature>
<dbReference type="Gene3D" id="3.90.1140.10">
    <property type="entry name" value="Cyclic phosphodiesterase"/>
    <property type="match status" value="1"/>
</dbReference>
<comment type="caution">
    <text evidence="2">The sequence shown here is derived from an EMBL/GenBank/DDBJ whole genome shotgun (WGS) entry which is preliminary data.</text>
</comment>
<evidence type="ECO:0000313" key="3">
    <source>
        <dbReference type="Proteomes" id="UP001524547"/>
    </source>
</evidence>
<dbReference type="GO" id="GO:0016874">
    <property type="term" value="F:ligase activity"/>
    <property type="evidence" value="ECO:0007669"/>
    <property type="project" value="UniProtKB-KW"/>
</dbReference>
<keyword evidence="3" id="KW-1185">Reference proteome</keyword>
<evidence type="ECO:0000313" key="2">
    <source>
        <dbReference type="EMBL" id="MCQ8241828.1"/>
    </source>
</evidence>
<evidence type="ECO:0000256" key="1">
    <source>
        <dbReference type="SAM" id="MobiDB-lite"/>
    </source>
</evidence>
<feature type="region of interest" description="Disordered" evidence="1">
    <location>
        <begin position="190"/>
        <end position="220"/>
    </location>
</feature>
<dbReference type="RefSeq" id="WP_422920582.1">
    <property type="nucleotide sequence ID" value="NZ_JAMZEJ010000008.1"/>
</dbReference>
<name>A0ABT1W1U5_9PROT</name>
<dbReference type="EMBL" id="JAMZEJ010000008">
    <property type="protein sequence ID" value="MCQ8241828.1"/>
    <property type="molecule type" value="Genomic_DNA"/>
</dbReference>
<feature type="region of interest" description="Disordered" evidence="1">
    <location>
        <begin position="1"/>
        <end position="21"/>
    </location>
</feature>
<dbReference type="SUPFAM" id="SSF55144">
    <property type="entry name" value="LigT-like"/>
    <property type="match status" value="1"/>
</dbReference>
<protein>
    <submittedName>
        <fullName evidence="2">2'-5' RNA ligase family protein</fullName>
    </submittedName>
</protein>
<dbReference type="Pfam" id="PF13563">
    <property type="entry name" value="2_5_RNA_ligase2"/>
    <property type="match status" value="1"/>
</dbReference>
<accession>A0ABT1W1U5</accession>
<organism evidence="2 3">
    <name type="scientific">Rhizosaccharibacter radicis</name>
    <dbReference type="NCBI Taxonomy" id="2782605"/>
    <lineage>
        <taxon>Bacteria</taxon>
        <taxon>Pseudomonadati</taxon>
        <taxon>Pseudomonadota</taxon>
        <taxon>Alphaproteobacteria</taxon>
        <taxon>Acetobacterales</taxon>
        <taxon>Acetobacteraceae</taxon>
        <taxon>Rhizosaccharibacter</taxon>
    </lineage>
</organism>
<gene>
    <name evidence="2" type="ORF">NFI88_13380</name>
</gene>